<dbReference type="Pfam" id="PF01475">
    <property type="entry name" value="FUR"/>
    <property type="match status" value="1"/>
</dbReference>
<dbReference type="InterPro" id="IPR036388">
    <property type="entry name" value="WH-like_DNA-bd_sf"/>
</dbReference>
<feature type="non-terminal residue" evidence="7">
    <location>
        <position position="148"/>
    </location>
</feature>
<comment type="similarity">
    <text evidence="1">Belongs to the Fur family.</text>
</comment>
<reference evidence="7" key="1">
    <citation type="submission" date="2018-05" db="EMBL/GenBank/DDBJ databases">
        <authorList>
            <person name="Lanie J.A."/>
            <person name="Ng W.-L."/>
            <person name="Kazmierczak K.M."/>
            <person name="Andrzejewski T.M."/>
            <person name="Davidsen T.M."/>
            <person name="Wayne K.J."/>
            <person name="Tettelin H."/>
            <person name="Glass J.I."/>
            <person name="Rusch D."/>
            <person name="Podicherti R."/>
            <person name="Tsui H.-C.T."/>
            <person name="Winkler M.E."/>
        </authorList>
    </citation>
    <scope>NUCLEOTIDE SEQUENCE</scope>
</reference>
<evidence type="ECO:0000256" key="1">
    <source>
        <dbReference type="ARBA" id="ARBA00007957"/>
    </source>
</evidence>
<evidence type="ECO:0000313" key="7">
    <source>
        <dbReference type="EMBL" id="SVA75350.1"/>
    </source>
</evidence>
<evidence type="ECO:0000256" key="2">
    <source>
        <dbReference type="ARBA" id="ARBA00022491"/>
    </source>
</evidence>
<evidence type="ECO:0000256" key="3">
    <source>
        <dbReference type="ARBA" id="ARBA00022833"/>
    </source>
</evidence>
<evidence type="ECO:0008006" key="8">
    <source>
        <dbReference type="Google" id="ProtNLM"/>
    </source>
</evidence>
<protein>
    <recommendedName>
        <fullName evidence="8">Transcriptional repressor</fullName>
    </recommendedName>
</protein>
<dbReference type="GO" id="GO:1900376">
    <property type="term" value="P:regulation of secondary metabolite biosynthetic process"/>
    <property type="evidence" value="ECO:0007669"/>
    <property type="project" value="TreeGrafter"/>
</dbReference>
<keyword evidence="6" id="KW-0804">Transcription</keyword>
<dbReference type="GO" id="GO:0045892">
    <property type="term" value="P:negative regulation of DNA-templated transcription"/>
    <property type="evidence" value="ECO:0007669"/>
    <property type="project" value="TreeGrafter"/>
</dbReference>
<dbReference type="PANTHER" id="PTHR33202">
    <property type="entry name" value="ZINC UPTAKE REGULATION PROTEIN"/>
    <property type="match status" value="1"/>
</dbReference>
<dbReference type="InterPro" id="IPR002481">
    <property type="entry name" value="FUR"/>
</dbReference>
<evidence type="ECO:0000256" key="5">
    <source>
        <dbReference type="ARBA" id="ARBA00023125"/>
    </source>
</evidence>
<proteinExistence type="inferred from homology"/>
<evidence type="ECO:0000256" key="6">
    <source>
        <dbReference type="ARBA" id="ARBA00023163"/>
    </source>
</evidence>
<sequence>MVHDNPRSDDVHATVSRRLRAAAMRYSKSRRAVVDVLLGAGRPLTLPEILVAGTGYGLAQSSAYRNLGELVDVAVVRRLSSGDDHGRFELHESLTGHHHHLVCMACGRVEDFEAPAEFEAGINMLVETAAQRGFVVDGHLFDMVGRCA</sequence>
<accession>A0A381YEP3</accession>
<dbReference type="PANTHER" id="PTHR33202:SF7">
    <property type="entry name" value="FERRIC UPTAKE REGULATION PROTEIN"/>
    <property type="match status" value="1"/>
</dbReference>
<dbReference type="SUPFAM" id="SSF46785">
    <property type="entry name" value="Winged helix' DNA-binding domain"/>
    <property type="match status" value="1"/>
</dbReference>
<dbReference type="GO" id="GO:0008270">
    <property type="term" value="F:zinc ion binding"/>
    <property type="evidence" value="ECO:0007669"/>
    <property type="project" value="TreeGrafter"/>
</dbReference>
<dbReference type="Gene3D" id="3.30.1490.190">
    <property type="match status" value="1"/>
</dbReference>
<dbReference type="EMBL" id="UINC01018032">
    <property type="protein sequence ID" value="SVA75350.1"/>
    <property type="molecule type" value="Genomic_DNA"/>
</dbReference>
<keyword evidence="4" id="KW-0805">Transcription regulation</keyword>
<dbReference type="InterPro" id="IPR036390">
    <property type="entry name" value="WH_DNA-bd_sf"/>
</dbReference>
<name>A0A381YEP3_9ZZZZ</name>
<evidence type="ECO:0000256" key="4">
    <source>
        <dbReference type="ARBA" id="ARBA00023015"/>
    </source>
</evidence>
<keyword evidence="2" id="KW-0678">Repressor</keyword>
<gene>
    <name evidence="7" type="ORF">METZ01_LOCUS128204</name>
</gene>
<dbReference type="InterPro" id="IPR043135">
    <property type="entry name" value="Fur_C"/>
</dbReference>
<dbReference type="GO" id="GO:0003700">
    <property type="term" value="F:DNA-binding transcription factor activity"/>
    <property type="evidence" value="ECO:0007669"/>
    <property type="project" value="InterPro"/>
</dbReference>
<dbReference type="AlphaFoldDB" id="A0A381YEP3"/>
<dbReference type="CDD" id="cd07153">
    <property type="entry name" value="Fur_like"/>
    <property type="match status" value="1"/>
</dbReference>
<keyword evidence="3" id="KW-0862">Zinc</keyword>
<organism evidence="7">
    <name type="scientific">marine metagenome</name>
    <dbReference type="NCBI Taxonomy" id="408172"/>
    <lineage>
        <taxon>unclassified sequences</taxon>
        <taxon>metagenomes</taxon>
        <taxon>ecological metagenomes</taxon>
    </lineage>
</organism>
<dbReference type="GO" id="GO:0000976">
    <property type="term" value="F:transcription cis-regulatory region binding"/>
    <property type="evidence" value="ECO:0007669"/>
    <property type="project" value="TreeGrafter"/>
</dbReference>
<dbReference type="Gene3D" id="1.10.10.10">
    <property type="entry name" value="Winged helix-like DNA-binding domain superfamily/Winged helix DNA-binding domain"/>
    <property type="match status" value="1"/>
</dbReference>
<keyword evidence="5" id="KW-0238">DNA-binding</keyword>